<keyword evidence="5" id="KW-0539">Nucleus</keyword>
<evidence type="ECO:0000256" key="7">
    <source>
        <dbReference type="SAM" id="MobiDB-lite"/>
    </source>
</evidence>
<reference evidence="9 10" key="3">
    <citation type="journal article" date="2010" name="BMC Genomics">
        <title>Transcriptome sequencing and comparative analysis of cucumber flowers with different sex types.</title>
        <authorList>
            <person name="Guo S."/>
            <person name="Zheng Y."/>
            <person name="Joung J.G."/>
            <person name="Liu S."/>
            <person name="Zhang Z."/>
            <person name="Crasta O.R."/>
            <person name="Sobral B.W."/>
            <person name="Xu Y."/>
            <person name="Huang S."/>
            <person name="Fei Z."/>
        </authorList>
    </citation>
    <scope>NUCLEOTIDE SEQUENCE [LARGE SCALE GENOMIC DNA]</scope>
    <source>
        <strain evidence="10">cv. 9930</strain>
    </source>
</reference>
<dbReference type="GO" id="GO:0000976">
    <property type="term" value="F:transcription cis-regulatory region binding"/>
    <property type="evidence" value="ECO:0000318"/>
    <property type="project" value="GO_Central"/>
</dbReference>
<evidence type="ECO:0000313" key="9">
    <source>
        <dbReference type="EMBL" id="KGN57857.1"/>
    </source>
</evidence>
<dbReference type="GO" id="GO:0010150">
    <property type="term" value="P:leaf senescence"/>
    <property type="evidence" value="ECO:0007669"/>
    <property type="project" value="UniProtKB-ARBA"/>
</dbReference>
<keyword evidence="2" id="KW-0805">Transcription regulation</keyword>
<evidence type="ECO:0000256" key="6">
    <source>
        <dbReference type="ARBA" id="ARBA00060850"/>
    </source>
</evidence>
<dbReference type="InterPro" id="IPR036576">
    <property type="entry name" value="WRKY_dom_sf"/>
</dbReference>
<dbReference type="GO" id="GO:0010193">
    <property type="term" value="P:response to ozone"/>
    <property type="evidence" value="ECO:0007669"/>
    <property type="project" value="UniProtKB-ARBA"/>
</dbReference>
<evidence type="ECO:0000256" key="3">
    <source>
        <dbReference type="ARBA" id="ARBA00023125"/>
    </source>
</evidence>
<evidence type="ECO:0000313" key="10">
    <source>
        <dbReference type="Proteomes" id="UP000029981"/>
    </source>
</evidence>
<evidence type="ECO:0000256" key="1">
    <source>
        <dbReference type="ARBA" id="ARBA00004123"/>
    </source>
</evidence>
<name>A0A0A0LB14_CUCSA</name>
<dbReference type="AlphaFoldDB" id="A0A0A0LB14"/>
<keyword evidence="4" id="KW-0804">Transcription</keyword>
<proteinExistence type="inferred from homology"/>
<comment type="subcellular location">
    <subcellularLocation>
        <location evidence="1">Nucleus</location>
    </subcellularLocation>
</comment>
<dbReference type="GO" id="GO:0003700">
    <property type="term" value="F:DNA-binding transcription factor activity"/>
    <property type="evidence" value="ECO:0000318"/>
    <property type="project" value="GO_Central"/>
</dbReference>
<keyword evidence="3" id="KW-0238">DNA-binding</keyword>
<feature type="compositionally biased region" description="Basic and acidic residues" evidence="7">
    <location>
        <begin position="98"/>
        <end position="110"/>
    </location>
</feature>
<reference evidence="9 10" key="2">
    <citation type="journal article" date="2009" name="PLoS ONE">
        <title>An integrated genetic and cytogenetic map of the cucumber genome.</title>
        <authorList>
            <person name="Ren Y."/>
            <person name="Zhang Z."/>
            <person name="Liu J."/>
            <person name="Staub J.E."/>
            <person name="Han Y."/>
            <person name="Cheng Z."/>
            <person name="Li X."/>
            <person name="Lu J."/>
            <person name="Miao H."/>
            <person name="Kang H."/>
            <person name="Xie B."/>
            <person name="Gu X."/>
            <person name="Wang X."/>
            <person name="Du Y."/>
            <person name="Jin W."/>
            <person name="Huang S."/>
        </authorList>
    </citation>
    <scope>NUCLEOTIDE SEQUENCE [LARGE SCALE GENOMIC DNA]</scope>
    <source>
        <strain evidence="10">cv. 9930</strain>
    </source>
</reference>
<gene>
    <name evidence="9" type="ORF">Csa_3G354510</name>
</gene>
<dbReference type="GO" id="GO:0009751">
    <property type="term" value="P:response to salicylic acid"/>
    <property type="evidence" value="ECO:0007669"/>
    <property type="project" value="UniProtKB-ARBA"/>
</dbReference>
<dbReference type="Pfam" id="PF03106">
    <property type="entry name" value="WRKY"/>
    <property type="match status" value="1"/>
</dbReference>
<organism evidence="9 10">
    <name type="scientific">Cucumis sativus</name>
    <name type="common">Cucumber</name>
    <dbReference type="NCBI Taxonomy" id="3659"/>
    <lineage>
        <taxon>Eukaryota</taxon>
        <taxon>Viridiplantae</taxon>
        <taxon>Streptophyta</taxon>
        <taxon>Embryophyta</taxon>
        <taxon>Tracheophyta</taxon>
        <taxon>Spermatophyta</taxon>
        <taxon>Magnoliopsida</taxon>
        <taxon>eudicotyledons</taxon>
        <taxon>Gunneridae</taxon>
        <taxon>Pentapetalae</taxon>
        <taxon>rosids</taxon>
        <taxon>fabids</taxon>
        <taxon>Cucurbitales</taxon>
        <taxon>Cucurbitaceae</taxon>
        <taxon>Benincaseae</taxon>
        <taxon>Cucumis</taxon>
    </lineage>
</organism>
<dbReference type="GO" id="GO:0005634">
    <property type="term" value="C:nucleus"/>
    <property type="evidence" value="ECO:0000318"/>
    <property type="project" value="GO_Central"/>
</dbReference>
<evidence type="ECO:0000256" key="4">
    <source>
        <dbReference type="ARBA" id="ARBA00023163"/>
    </source>
</evidence>
<feature type="region of interest" description="Disordered" evidence="7">
    <location>
        <begin position="91"/>
        <end position="111"/>
    </location>
</feature>
<dbReference type="SUPFAM" id="SSF118290">
    <property type="entry name" value="WRKY DNA-binding domain"/>
    <property type="match status" value="1"/>
</dbReference>
<keyword evidence="10" id="KW-1185">Reference proteome</keyword>
<dbReference type="KEGG" id="csv:101211855"/>
<dbReference type="PANTHER" id="PTHR32096">
    <property type="entry name" value="WRKY TRANSCRIPTION FACTOR 30-RELATED-RELATED"/>
    <property type="match status" value="1"/>
</dbReference>
<evidence type="ECO:0000259" key="8">
    <source>
        <dbReference type="PROSITE" id="PS50811"/>
    </source>
</evidence>
<dbReference type="OrthoDB" id="1888929at2759"/>
<dbReference type="Gramene" id="KGN57857">
    <property type="protein sequence ID" value="KGN57857"/>
    <property type="gene ID" value="Csa_3G354510"/>
</dbReference>
<protein>
    <recommendedName>
        <fullName evidence="8">WRKY domain-containing protein</fullName>
    </recommendedName>
</protein>
<dbReference type="SMART" id="SM00774">
    <property type="entry name" value="WRKY"/>
    <property type="match status" value="1"/>
</dbReference>
<sequence length="366" mass="40275">MENFGEWDQNKLKNELLKGMELAKQLQIQLNVRPTPSSSMAAAAASSSSSSSSSSSDGCELLVQKIICSYEKALSLLNSYGVQIMYESPSSFNGGSPRSEDSDREFKDPFDLTNANSFRKRNILPTWTQKFQVSPGMAIEGSLDDGFAWRKYGQKGILGAKHPRGYYRCTHRNLQGCLATKQVQRSDDDPTIFEITYRGKHSCSQVSNLSTPCTTTPEFQQQNQGVVVELTDQKKAHNQQTAPDALLDSWSSLRVITQNLDTTPLSYDRVEFASASTVDVNFAEFSSFLSPTTSGSGLSYFSASSSGLSEGFVGNQNLNNLQPNNCEIFSSPTSALNTQTTTALDFSFGELQMEPTFSFDNTDFFS</sequence>
<dbReference type="InterPro" id="IPR044810">
    <property type="entry name" value="WRKY_plant"/>
</dbReference>
<feature type="domain" description="WRKY" evidence="8">
    <location>
        <begin position="138"/>
        <end position="202"/>
    </location>
</feature>
<dbReference type="PANTHER" id="PTHR32096:SF115">
    <property type="entry name" value="WRKY TRANSCRIPTION FACTOR 30-RELATED"/>
    <property type="match status" value="1"/>
</dbReference>
<dbReference type="eggNOG" id="ENOG502QPRM">
    <property type="taxonomic scope" value="Eukaryota"/>
</dbReference>
<reference evidence="9 10" key="4">
    <citation type="journal article" date="2011" name="BMC Genomics">
        <title>RNA-Seq improves annotation of protein-coding genes in the cucumber genome.</title>
        <authorList>
            <person name="Li Z."/>
            <person name="Zhang Z."/>
            <person name="Yan P."/>
            <person name="Huang S."/>
            <person name="Fei Z."/>
            <person name="Lin K."/>
        </authorList>
    </citation>
    <scope>NUCLEOTIDE SEQUENCE [LARGE SCALE GENOMIC DNA]</scope>
    <source>
        <strain evidence="10">cv. 9930</strain>
    </source>
</reference>
<dbReference type="GO" id="GO:0042542">
    <property type="term" value="P:response to hydrogen peroxide"/>
    <property type="evidence" value="ECO:0007669"/>
    <property type="project" value="UniProtKB-ARBA"/>
</dbReference>
<dbReference type="EMBL" id="CM002924">
    <property type="protein sequence ID" value="KGN57857.1"/>
    <property type="molecule type" value="Genomic_DNA"/>
</dbReference>
<evidence type="ECO:0000256" key="5">
    <source>
        <dbReference type="ARBA" id="ARBA00023242"/>
    </source>
</evidence>
<dbReference type="PROSITE" id="PS50811">
    <property type="entry name" value="WRKY"/>
    <property type="match status" value="1"/>
</dbReference>
<evidence type="ECO:0000256" key="2">
    <source>
        <dbReference type="ARBA" id="ARBA00023015"/>
    </source>
</evidence>
<dbReference type="Proteomes" id="UP000029981">
    <property type="component" value="Chromosome 3"/>
</dbReference>
<dbReference type="InterPro" id="IPR003657">
    <property type="entry name" value="WRKY_dom"/>
</dbReference>
<dbReference type="Gene3D" id="2.20.25.80">
    <property type="entry name" value="WRKY domain"/>
    <property type="match status" value="1"/>
</dbReference>
<dbReference type="OMA" id="YYRCTLR"/>
<dbReference type="FunFam" id="2.20.25.80:FF:000009">
    <property type="entry name" value="WRKY transcription factor 53"/>
    <property type="match status" value="1"/>
</dbReference>
<accession>A0A0A0LB14</accession>
<reference evidence="9 10" key="1">
    <citation type="journal article" date="2009" name="Nat. Genet.">
        <title>The genome of the cucumber, Cucumis sativus L.</title>
        <authorList>
            <person name="Huang S."/>
            <person name="Li R."/>
            <person name="Zhang Z."/>
            <person name="Li L."/>
            <person name="Gu X."/>
            <person name="Fan W."/>
            <person name="Lucas W.J."/>
            <person name="Wang X."/>
            <person name="Xie B."/>
            <person name="Ni P."/>
            <person name="Ren Y."/>
            <person name="Zhu H."/>
            <person name="Li J."/>
            <person name="Lin K."/>
            <person name="Jin W."/>
            <person name="Fei Z."/>
            <person name="Li G."/>
            <person name="Staub J."/>
            <person name="Kilian A."/>
            <person name="van der Vossen E.A."/>
            <person name="Wu Y."/>
            <person name="Guo J."/>
            <person name="He J."/>
            <person name="Jia Z."/>
            <person name="Ren Y."/>
            <person name="Tian G."/>
            <person name="Lu Y."/>
            <person name="Ruan J."/>
            <person name="Qian W."/>
            <person name="Wang M."/>
            <person name="Huang Q."/>
            <person name="Li B."/>
            <person name="Xuan Z."/>
            <person name="Cao J."/>
            <person name="Asan"/>
            <person name="Wu Z."/>
            <person name="Zhang J."/>
            <person name="Cai Q."/>
            <person name="Bai Y."/>
            <person name="Zhao B."/>
            <person name="Han Y."/>
            <person name="Li Y."/>
            <person name="Li X."/>
            <person name="Wang S."/>
            <person name="Shi Q."/>
            <person name="Liu S."/>
            <person name="Cho W.K."/>
            <person name="Kim J.Y."/>
            <person name="Xu Y."/>
            <person name="Heller-Uszynska K."/>
            <person name="Miao H."/>
            <person name="Cheng Z."/>
            <person name="Zhang S."/>
            <person name="Wu J."/>
            <person name="Yang Y."/>
            <person name="Kang H."/>
            <person name="Li M."/>
            <person name="Liang H."/>
            <person name="Ren X."/>
            <person name="Shi Z."/>
            <person name="Wen M."/>
            <person name="Jian M."/>
            <person name="Yang H."/>
            <person name="Zhang G."/>
            <person name="Yang Z."/>
            <person name="Chen R."/>
            <person name="Liu S."/>
            <person name="Li J."/>
            <person name="Ma L."/>
            <person name="Liu H."/>
            <person name="Zhou Y."/>
            <person name="Zhao J."/>
            <person name="Fang X."/>
            <person name="Li G."/>
            <person name="Fang L."/>
            <person name="Li Y."/>
            <person name="Liu D."/>
            <person name="Zheng H."/>
            <person name="Zhang Y."/>
            <person name="Qin N."/>
            <person name="Li Z."/>
            <person name="Yang G."/>
            <person name="Yang S."/>
            <person name="Bolund L."/>
            <person name="Kristiansen K."/>
            <person name="Zheng H."/>
            <person name="Li S."/>
            <person name="Zhang X."/>
            <person name="Yang H."/>
            <person name="Wang J."/>
            <person name="Sun R."/>
            <person name="Zhang B."/>
            <person name="Jiang S."/>
            <person name="Wang J."/>
            <person name="Du Y."/>
            <person name="Li S."/>
        </authorList>
    </citation>
    <scope>NUCLEOTIDE SEQUENCE [LARGE SCALE GENOMIC DNA]</scope>
    <source>
        <strain evidence="10">cv. 9930</strain>
    </source>
</reference>
<comment type="similarity">
    <text evidence="6">Belongs to the WRKY group III family.</text>
</comment>